<name>A0A7X5UX65_9SPHN</name>
<sequence length="135" mass="14825">MRLAAFLLALLLAAPAAADSNRPPAALAYTQLPDAAQEARARALMETLRCLVCQGQSIADSDAEMAGDMRALVRERIARGEQPAAIRGYLIQRYGDYVTYDPPFSWVTAPLWMAPVLLLVIGLLLARRLFRRRGA</sequence>
<gene>
    <name evidence="9" type="ORF">FHR20_000793</name>
</gene>
<comment type="caution">
    <text evidence="9">The sequence shown here is derived from an EMBL/GenBank/DDBJ whole genome shotgun (WGS) entry which is preliminary data.</text>
</comment>
<reference evidence="9 10" key="1">
    <citation type="submission" date="2020-03" db="EMBL/GenBank/DDBJ databases">
        <title>Genomic Encyclopedia of Type Strains, Phase IV (KMG-IV): sequencing the most valuable type-strain genomes for metagenomic binning, comparative biology and taxonomic classification.</title>
        <authorList>
            <person name="Goeker M."/>
        </authorList>
    </citation>
    <scope>NUCLEOTIDE SEQUENCE [LARGE SCALE GENOMIC DNA]</scope>
    <source>
        <strain evidence="9 10">DSM 4733</strain>
    </source>
</reference>
<organism evidence="9 10">
    <name type="scientific">Sphingomonas leidyi</name>
    <dbReference type="NCBI Taxonomy" id="68569"/>
    <lineage>
        <taxon>Bacteria</taxon>
        <taxon>Pseudomonadati</taxon>
        <taxon>Pseudomonadota</taxon>
        <taxon>Alphaproteobacteria</taxon>
        <taxon>Sphingomonadales</taxon>
        <taxon>Sphingomonadaceae</taxon>
        <taxon>Sphingomonas</taxon>
    </lineage>
</organism>
<dbReference type="AlphaFoldDB" id="A0A7X5UX65"/>
<dbReference type="GO" id="GO:0005886">
    <property type="term" value="C:plasma membrane"/>
    <property type="evidence" value="ECO:0007669"/>
    <property type="project" value="TreeGrafter"/>
</dbReference>
<dbReference type="Proteomes" id="UP000564677">
    <property type="component" value="Unassembled WGS sequence"/>
</dbReference>
<dbReference type="CDD" id="cd16378">
    <property type="entry name" value="CcmH_N"/>
    <property type="match status" value="1"/>
</dbReference>
<feature type="domain" description="CcmH/CycL/Ccl2/NrfF N-terminal" evidence="8">
    <location>
        <begin position="25"/>
        <end position="134"/>
    </location>
</feature>
<evidence type="ECO:0000259" key="8">
    <source>
        <dbReference type="Pfam" id="PF03918"/>
    </source>
</evidence>
<comment type="similarity">
    <text evidence="1 7">Belongs to the CcmH/CycL/Ccl2/NrfF family.</text>
</comment>
<dbReference type="InterPro" id="IPR005616">
    <property type="entry name" value="CcmH/CycL/Ccl2/NrfF_N"/>
</dbReference>
<feature type="transmembrane region" description="Helical" evidence="7">
    <location>
        <begin position="104"/>
        <end position="126"/>
    </location>
</feature>
<dbReference type="InterPro" id="IPR051263">
    <property type="entry name" value="C-type_cytochrome_biogenesis"/>
</dbReference>
<dbReference type="Pfam" id="PF03918">
    <property type="entry name" value="CcmH"/>
    <property type="match status" value="1"/>
</dbReference>
<evidence type="ECO:0000313" key="9">
    <source>
        <dbReference type="EMBL" id="NIJ63862.1"/>
    </source>
</evidence>
<evidence type="ECO:0000256" key="5">
    <source>
        <dbReference type="ARBA" id="ARBA00022748"/>
    </source>
</evidence>
<dbReference type="PANTHER" id="PTHR47870">
    <property type="entry name" value="CYTOCHROME C-TYPE BIOGENESIS PROTEIN CCMH"/>
    <property type="match status" value="1"/>
</dbReference>
<keyword evidence="4 7" id="KW-0732">Signal</keyword>
<evidence type="ECO:0000256" key="7">
    <source>
        <dbReference type="RuleBase" id="RU364112"/>
    </source>
</evidence>
<keyword evidence="2 7" id="KW-0349">Heme</keyword>
<dbReference type="GO" id="GO:0046872">
    <property type="term" value="F:metal ion binding"/>
    <property type="evidence" value="ECO:0007669"/>
    <property type="project" value="UniProtKB-KW"/>
</dbReference>
<evidence type="ECO:0000256" key="1">
    <source>
        <dbReference type="ARBA" id="ARBA00010342"/>
    </source>
</evidence>
<evidence type="ECO:0000256" key="6">
    <source>
        <dbReference type="ARBA" id="ARBA00023004"/>
    </source>
</evidence>
<feature type="chain" id="PRO_5031597087" description="Cytochrome c-type biogenesis protein" evidence="7">
    <location>
        <begin position="19"/>
        <end position="135"/>
    </location>
</feature>
<dbReference type="EMBL" id="JAASQV010000001">
    <property type="protein sequence ID" value="NIJ63862.1"/>
    <property type="molecule type" value="Genomic_DNA"/>
</dbReference>
<evidence type="ECO:0000256" key="3">
    <source>
        <dbReference type="ARBA" id="ARBA00022723"/>
    </source>
</evidence>
<keyword evidence="7" id="KW-1133">Transmembrane helix</keyword>
<protein>
    <recommendedName>
        <fullName evidence="7">Cytochrome c-type biogenesis protein</fullName>
    </recommendedName>
</protein>
<comment type="function">
    <text evidence="7">Possible subunit of a heme lyase.</text>
</comment>
<dbReference type="PANTHER" id="PTHR47870:SF1">
    <property type="entry name" value="CYTOCHROME C-TYPE BIOGENESIS PROTEIN CCMH"/>
    <property type="match status" value="1"/>
</dbReference>
<keyword evidence="5" id="KW-0201">Cytochrome c-type biogenesis</keyword>
<proteinExistence type="inferred from homology"/>
<keyword evidence="10" id="KW-1185">Reference proteome</keyword>
<keyword evidence="6 7" id="KW-0408">Iron</keyword>
<keyword evidence="7" id="KW-0812">Transmembrane</keyword>
<dbReference type="GO" id="GO:0017004">
    <property type="term" value="P:cytochrome complex assembly"/>
    <property type="evidence" value="ECO:0007669"/>
    <property type="project" value="UniProtKB-KW"/>
</dbReference>
<evidence type="ECO:0000256" key="4">
    <source>
        <dbReference type="ARBA" id="ARBA00022729"/>
    </source>
</evidence>
<evidence type="ECO:0000256" key="2">
    <source>
        <dbReference type="ARBA" id="ARBA00022617"/>
    </source>
</evidence>
<dbReference type="Gene3D" id="1.10.8.640">
    <property type="entry name" value="Cytochrome C biogenesis protein"/>
    <property type="match status" value="1"/>
</dbReference>
<keyword evidence="3 7" id="KW-0479">Metal-binding</keyword>
<evidence type="ECO:0000313" key="10">
    <source>
        <dbReference type="Proteomes" id="UP000564677"/>
    </source>
</evidence>
<dbReference type="RefSeq" id="WP_167298309.1">
    <property type="nucleotide sequence ID" value="NZ_JAASQV010000001.1"/>
</dbReference>
<feature type="signal peptide" evidence="7">
    <location>
        <begin position="1"/>
        <end position="18"/>
    </location>
</feature>
<accession>A0A7X5UX65</accession>
<keyword evidence="7" id="KW-0472">Membrane</keyword>
<dbReference type="InterPro" id="IPR038297">
    <property type="entry name" value="CcmH/CycL/NrfF/Ccl2_sf"/>
</dbReference>